<evidence type="ECO:0000256" key="1">
    <source>
        <dbReference type="SAM" id="Phobius"/>
    </source>
</evidence>
<reference evidence="2 3" key="1">
    <citation type="submission" date="2019-09" db="EMBL/GenBank/DDBJ databases">
        <title>Comparative analysis of L. crispatus genomes revealed niche specific adaptation to different host and body sites.</title>
        <authorList>
            <person name="Pan M."/>
            <person name="Hidalgo-Cantabrana C."/>
            <person name="Barrangou R."/>
        </authorList>
    </citation>
    <scope>NUCLEOTIDE SEQUENCE [LARGE SCALE GENOMIC DNA]</scope>
    <source>
        <strain evidence="2 3">NCK973</strain>
    </source>
</reference>
<protein>
    <submittedName>
        <fullName evidence="2">DUF805 domain-containing protein</fullName>
    </submittedName>
</protein>
<comment type="caution">
    <text evidence="2">The sequence shown here is derived from an EMBL/GenBank/DDBJ whole genome shotgun (WGS) entry which is preliminary data.</text>
</comment>
<proteinExistence type="predicted"/>
<dbReference type="Pfam" id="PF05656">
    <property type="entry name" value="DUF805"/>
    <property type="match status" value="1"/>
</dbReference>
<dbReference type="GO" id="GO:0005886">
    <property type="term" value="C:plasma membrane"/>
    <property type="evidence" value="ECO:0007669"/>
    <property type="project" value="TreeGrafter"/>
</dbReference>
<dbReference type="InterPro" id="IPR008523">
    <property type="entry name" value="DUF805"/>
</dbReference>
<evidence type="ECO:0000313" key="3">
    <source>
        <dbReference type="Proteomes" id="UP000322051"/>
    </source>
</evidence>
<dbReference type="Proteomes" id="UP000322051">
    <property type="component" value="Unassembled WGS sequence"/>
</dbReference>
<keyword evidence="1" id="KW-0812">Transmembrane</keyword>
<keyword evidence="1" id="KW-1133">Transmembrane helix</keyword>
<dbReference type="EMBL" id="VUAO01000018">
    <property type="protein sequence ID" value="KAA8797355.1"/>
    <property type="molecule type" value="Genomic_DNA"/>
</dbReference>
<evidence type="ECO:0000313" key="2">
    <source>
        <dbReference type="EMBL" id="KAA8797355.1"/>
    </source>
</evidence>
<sequence length="176" mass="20952">MISLDLNSSLFFYQKRRSTYMTAYYNQEYHEPVDPDPVPQSNWKQILKETFLRPFTWNARTSRRTYWIGFAILVILSLVPTWYLIVTTSLQLMFVNSSVPMEYDPSFFVAIAIVIIFEVYFFLCGLGLAIRRLHDINKSGYWYWINFIPTIGWIVLVYFLIQPTVKEPVRWGSYLL</sequence>
<feature type="transmembrane region" description="Helical" evidence="1">
    <location>
        <begin position="106"/>
        <end position="129"/>
    </location>
</feature>
<dbReference type="PANTHER" id="PTHR34980">
    <property type="entry name" value="INNER MEMBRANE PROTEIN-RELATED-RELATED"/>
    <property type="match status" value="1"/>
</dbReference>
<feature type="transmembrane region" description="Helical" evidence="1">
    <location>
        <begin position="141"/>
        <end position="161"/>
    </location>
</feature>
<dbReference type="AlphaFoldDB" id="A0AB73BP74"/>
<organism evidence="2 3">
    <name type="scientific">Lactobacillus crispatus</name>
    <dbReference type="NCBI Taxonomy" id="47770"/>
    <lineage>
        <taxon>Bacteria</taxon>
        <taxon>Bacillati</taxon>
        <taxon>Bacillota</taxon>
        <taxon>Bacilli</taxon>
        <taxon>Lactobacillales</taxon>
        <taxon>Lactobacillaceae</taxon>
        <taxon>Lactobacillus</taxon>
    </lineage>
</organism>
<dbReference type="PANTHER" id="PTHR34980:SF2">
    <property type="entry name" value="INNER MEMBRANE PROTEIN YHAH-RELATED"/>
    <property type="match status" value="1"/>
</dbReference>
<keyword evidence="1" id="KW-0472">Membrane</keyword>
<gene>
    <name evidence="2" type="ORF">F1C02_07360</name>
</gene>
<name>A0AB73BP74_9LACO</name>
<feature type="transmembrane region" description="Helical" evidence="1">
    <location>
        <begin position="66"/>
        <end position="86"/>
    </location>
</feature>
<accession>A0AB73BP74</accession>